<name>A0AAD9KMG6_RIDPI</name>
<evidence type="ECO:0000313" key="2">
    <source>
        <dbReference type="EMBL" id="KAK2174304.1"/>
    </source>
</evidence>
<feature type="compositionally biased region" description="Basic residues" evidence="1">
    <location>
        <begin position="45"/>
        <end position="59"/>
    </location>
</feature>
<dbReference type="EMBL" id="JAODUO010000812">
    <property type="protein sequence ID" value="KAK2174304.1"/>
    <property type="molecule type" value="Genomic_DNA"/>
</dbReference>
<reference evidence="2" key="1">
    <citation type="journal article" date="2023" name="Mol. Biol. Evol.">
        <title>Third-Generation Sequencing Reveals the Adaptive Role of the Epigenome in Three Deep-Sea Polychaetes.</title>
        <authorList>
            <person name="Perez M."/>
            <person name="Aroh O."/>
            <person name="Sun Y."/>
            <person name="Lan Y."/>
            <person name="Juniper S.K."/>
            <person name="Young C.R."/>
            <person name="Angers B."/>
            <person name="Qian P.Y."/>
        </authorList>
    </citation>
    <scope>NUCLEOTIDE SEQUENCE</scope>
    <source>
        <strain evidence="2">R07B-5</strain>
    </source>
</reference>
<comment type="caution">
    <text evidence="2">The sequence shown here is derived from an EMBL/GenBank/DDBJ whole genome shotgun (WGS) entry which is preliminary data.</text>
</comment>
<dbReference type="AlphaFoldDB" id="A0AAD9KMG6"/>
<keyword evidence="3" id="KW-1185">Reference proteome</keyword>
<accession>A0AAD9KMG6</accession>
<protein>
    <submittedName>
        <fullName evidence="2">Uncharacterized protein</fullName>
    </submittedName>
</protein>
<dbReference type="Proteomes" id="UP001209878">
    <property type="component" value="Unassembled WGS sequence"/>
</dbReference>
<organism evidence="2 3">
    <name type="scientific">Ridgeia piscesae</name>
    <name type="common">Tubeworm</name>
    <dbReference type="NCBI Taxonomy" id="27915"/>
    <lineage>
        <taxon>Eukaryota</taxon>
        <taxon>Metazoa</taxon>
        <taxon>Spiralia</taxon>
        <taxon>Lophotrochozoa</taxon>
        <taxon>Annelida</taxon>
        <taxon>Polychaeta</taxon>
        <taxon>Sedentaria</taxon>
        <taxon>Canalipalpata</taxon>
        <taxon>Sabellida</taxon>
        <taxon>Siboglinidae</taxon>
        <taxon>Ridgeia</taxon>
    </lineage>
</organism>
<proteinExistence type="predicted"/>
<feature type="region of interest" description="Disordered" evidence="1">
    <location>
        <begin position="43"/>
        <end position="74"/>
    </location>
</feature>
<evidence type="ECO:0000313" key="3">
    <source>
        <dbReference type="Proteomes" id="UP001209878"/>
    </source>
</evidence>
<feature type="compositionally biased region" description="Basic and acidic residues" evidence="1">
    <location>
        <begin position="1"/>
        <end position="26"/>
    </location>
</feature>
<evidence type="ECO:0000256" key="1">
    <source>
        <dbReference type="SAM" id="MobiDB-lite"/>
    </source>
</evidence>
<gene>
    <name evidence="2" type="ORF">NP493_812g02021</name>
</gene>
<sequence length="74" mass="8732">MRERIDKQDSELRNLKKELPNSDPECRSCPLERMTPVAFKITPRNSRKPRSVDRRARHGKYGEISGRYRPAPRP</sequence>
<feature type="region of interest" description="Disordered" evidence="1">
    <location>
        <begin position="1"/>
        <end position="29"/>
    </location>
</feature>